<dbReference type="InterPro" id="IPR002477">
    <property type="entry name" value="Peptidoglycan-bd-like"/>
</dbReference>
<organism evidence="4 5">
    <name type="scientific">Neomesorhizobium albiziae</name>
    <dbReference type="NCBI Taxonomy" id="335020"/>
    <lineage>
        <taxon>Bacteria</taxon>
        <taxon>Pseudomonadati</taxon>
        <taxon>Pseudomonadota</taxon>
        <taxon>Alphaproteobacteria</taxon>
        <taxon>Hyphomicrobiales</taxon>
        <taxon>Phyllobacteriaceae</taxon>
        <taxon>Neomesorhizobium</taxon>
    </lineage>
</organism>
<dbReference type="InterPro" id="IPR036366">
    <property type="entry name" value="PGBDSf"/>
</dbReference>
<feature type="region of interest" description="Disordered" evidence="1">
    <location>
        <begin position="175"/>
        <end position="196"/>
    </location>
</feature>
<name>A0A1I4AKV3_9HYPH</name>
<keyword evidence="2" id="KW-1133">Transmembrane helix</keyword>
<dbReference type="Gene3D" id="1.10.101.10">
    <property type="entry name" value="PGBD-like superfamily/PGBD"/>
    <property type="match status" value="2"/>
</dbReference>
<dbReference type="SUPFAM" id="SSF47090">
    <property type="entry name" value="PGBD-like"/>
    <property type="match status" value="2"/>
</dbReference>
<evidence type="ECO:0000256" key="1">
    <source>
        <dbReference type="SAM" id="MobiDB-lite"/>
    </source>
</evidence>
<keyword evidence="5" id="KW-1185">Reference proteome</keyword>
<feature type="domain" description="Peptidoglycan binding-like" evidence="3">
    <location>
        <begin position="109"/>
        <end position="162"/>
    </location>
</feature>
<gene>
    <name evidence="4" type="ORF">SAMN04488498_108110</name>
</gene>
<dbReference type="GO" id="GO:0016787">
    <property type="term" value="F:hydrolase activity"/>
    <property type="evidence" value="ECO:0007669"/>
    <property type="project" value="UniProtKB-KW"/>
</dbReference>
<sequence length="262" mass="27611">MARSAKRPKKPAHMVLARNGAVALGGVVSRNPVLVGGTTAFLVALSFVSANALWYQPHFHSGAFFSTRDQGSSYVAPEFGNGIALGDDEAETTIKIERPQYLPQPKPDPVVEQVQGILRDLDFYAGTVDGITGPATRTAIANYRKKVGLPASEAIDDELLTQLGARQTTAAIPVTPAPAPRETSAQAAAASPDATSPVSDPLILKIQAGLKAFGNDGMEVDGVMGAKTKNAIREFQSLFGLPVTGEPDQVVYAKMREIGLTN</sequence>
<evidence type="ECO:0000313" key="5">
    <source>
        <dbReference type="Proteomes" id="UP000323300"/>
    </source>
</evidence>
<evidence type="ECO:0000313" key="4">
    <source>
        <dbReference type="EMBL" id="SFK56587.1"/>
    </source>
</evidence>
<evidence type="ECO:0000259" key="3">
    <source>
        <dbReference type="Pfam" id="PF01471"/>
    </source>
</evidence>
<keyword evidence="4" id="KW-0378">Hydrolase</keyword>
<feature type="transmembrane region" description="Helical" evidence="2">
    <location>
        <begin position="33"/>
        <end position="55"/>
    </location>
</feature>
<accession>A0A1I4AKV3</accession>
<evidence type="ECO:0000256" key="2">
    <source>
        <dbReference type="SAM" id="Phobius"/>
    </source>
</evidence>
<dbReference type="AlphaFoldDB" id="A0A1I4AKV3"/>
<keyword evidence="2" id="KW-0812">Transmembrane</keyword>
<reference evidence="4 5" key="1">
    <citation type="submission" date="2016-10" db="EMBL/GenBank/DDBJ databases">
        <authorList>
            <person name="Varghese N."/>
            <person name="Submissions S."/>
        </authorList>
    </citation>
    <scope>NUCLEOTIDE SEQUENCE [LARGE SCALE GENOMIC DNA]</scope>
    <source>
        <strain evidence="4 5">DSM 21822</strain>
    </source>
</reference>
<proteinExistence type="predicted"/>
<protein>
    <submittedName>
        <fullName evidence="4">Peptidoglycan-binding (PGRP) domain of peptidoglycan hydrolases-containing protein</fullName>
    </submittedName>
</protein>
<dbReference type="OrthoDB" id="9816507at2"/>
<feature type="domain" description="Peptidoglycan binding-like" evidence="3">
    <location>
        <begin position="201"/>
        <end position="255"/>
    </location>
</feature>
<dbReference type="RefSeq" id="WP_149760924.1">
    <property type="nucleotide sequence ID" value="NZ_BSPE01000048.1"/>
</dbReference>
<keyword evidence="2" id="KW-0472">Membrane</keyword>
<dbReference type="EMBL" id="FOSL01000008">
    <property type="protein sequence ID" value="SFK56587.1"/>
    <property type="molecule type" value="Genomic_DNA"/>
</dbReference>
<dbReference type="Proteomes" id="UP000323300">
    <property type="component" value="Unassembled WGS sequence"/>
</dbReference>
<dbReference type="InterPro" id="IPR036365">
    <property type="entry name" value="PGBD-like_sf"/>
</dbReference>
<dbReference type="Pfam" id="PF01471">
    <property type="entry name" value="PG_binding_1"/>
    <property type="match status" value="2"/>
</dbReference>